<dbReference type="Proteomes" id="UP001055117">
    <property type="component" value="Unassembled WGS sequence"/>
</dbReference>
<dbReference type="PANTHER" id="PTHR13696">
    <property type="entry name" value="P-LOOP CONTAINING NUCLEOSIDE TRIPHOSPHATE HYDROLASE"/>
    <property type="match status" value="1"/>
</dbReference>
<protein>
    <submittedName>
        <fullName evidence="2">Chromosome-partitioning ATPase Soj</fullName>
    </submittedName>
</protein>
<dbReference type="EMBL" id="BPQG01000013">
    <property type="protein sequence ID" value="GJD43435.1"/>
    <property type="molecule type" value="Genomic_DNA"/>
</dbReference>
<proteinExistence type="predicted"/>
<dbReference type="PIRSF" id="PIRSF009320">
    <property type="entry name" value="Nuc_binding_HP_1000"/>
    <property type="match status" value="1"/>
</dbReference>
<evidence type="ECO:0000313" key="2">
    <source>
        <dbReference type="EMBL" id="GJD43435.1"/>
    </source>
</evidence>
<comment type="caution">
    <text evidence="2">The sequence shown here is derived from an EMBL/GenBank/DDBJ whole genome shotgun (WGS) entry which is preliminary data.</text>
</comment>
<sequence>MGAIRRTGCGMAKLIGLASTKGGVGKTTICLNLAAVLSRRGARVVVLDADPAGHAAAVAEIGALPFEVRPLLLEEVEPKAVADWTRAVRGTDADFVILDAPGALGPAFGAVLAIADMVLVPVGASMLDIRGAAETVGIVRRHRKAGGRGRPDILVVPSRVDRRTGSGRDVVGTLAGLTEPVAPPVTLRAIVADSLSAGELVPADSPSGLEFAALADAVRVRLETL</sequence>
<reference evidence="2 3" key="1">
    <citation type="journal article" date="2021" name="Front. Microbiol.">
        <title>Comprehensive Comparative Genomics and Phenotyping of Methylobacterium Species.</title>
        <authorList>
            <person name="Alessa O."/>
            <person name="Ogura Y."/>
            <person name="Fujitani Y."/>
            <person name="Takami H."/>
            <person name="Hayashi T."/>
            <person name="Sahin N."/>
            <person name="Tani A."/>
        </authorList>
    </citation>
    <scope>NUCLEOTIDE SEQUENCE [LARGE SCALE GENOMIC DNA]</scope>
    <source>
        <strain evidence="2 3">DSM 23679</strain>
    </source>
</reference>
<evidence type="ECO:0000259" key="1">
    <source>
        <dbReference type="Pfam" id="PF01656"/>
    </source>
</evidence>
<keyword evidence="3" id="KW-1185">Reference proteome</keyword>
<dbReference type="CDD" id="cd02042">
    <property type="entry name" value="ParAB_family"/>
    <property type="match status" value="1"/>
</dbReference>
<feature type="domain" description="CobQ/CobB/MinD/ParA nucleotide binding" evidence="1">
    <location>
        <begin position="17"/>
        <end position="199"/>
    </location>
</feature>
<dbReference type="InterPro" id="IPR050678">
    <property type="entry name" value="DNA_Partitioning_ATPase"/>
</dbReference>
<dbReference type="Pfam" id="PF01656">
    <property type="entry name" value="CbiA"/>
    <property type="match status" value="1"/>
</dbReference>
<gene>
    <name evidence="2" type="primary">soj</name>
    <name evidence="2" type="ORF">AFCDBAGC_1287</name>
</gene>
<dbReference type="InterPro" id="IPR002586">
    <property type="entry name" value="CobQ/CobB/MinD/ParA_Nub-bd_dom"/>
</dbReference>
<organism evidence="2 3">
    <name type="scientific">Methylobacterium cerastii</name>
    <dbReference type="NCBI Taxonomy" id="932741"/>
    <lineage>
        <taxon>Bacteria</taxon>
        <taxon>Pseudomonadati</taxon>
        <taxon>Pseudomonadota</taxon>
        <taxon>Alphaproteobacteria</taxon>
        <taxon>Hyphomicrobiales</taxon>
        <taxon>Methylobacteriaceae</taxon>
        <taxon>Methylobacterium</taxon>
    </lineage>
</organism>
<dbReference type="InterPro" id="IPR027417">
    <property type="entry name" value="P-loop_NTPase"/>
</dbReference>
<accession>A0ABQ4QF27</accession>
<dbReference type="Gene3D" id="3.40.50.300">
    <property type="entry name" value="P-loop containing nucleotide triphosphate hydrolases"/>
    <property type="match status" value="1"/>
</dbReference>
<name>A0ABQ4QF27_9HYPH</name>
<dbReference type="PANTHER" id="PTHR13696:SF99">
    <property type="entry name" value="COBYRINIC ACID AC-DIAMIDE SYNTHASE"/>
    <property type="match status" value="1"/>
</dbReference>
<dbReference type="SUPFAM" id="SSF52540">
    <property type="entry name" value="P-loop containing nucleoside triphosphate hydrolases"/>
    <property type="match status" value="1"/>
</dbReference>
<evidence type="ECO:0000313" key="3">
    <source>
        <dbReference type="Proteomes" id="UP001055117"/>
    </source>
</evidence>